<reference evidence="1 2" key="1">
    <citation type="submission" date="2016-07" db="EMBL/GenBank/DDBJ databases">
        <title>Multiple horizontal gene transfer events from other fungi enriched the ability of initially mycotrophic Trichoderma (Ascomycota) to feed on dead plant biomass.</title>
        <authorList>
            <consortium name="DOE Joint Genome Institute"/>
            <person name="Aerts A."/>
            <person name="Atanasova L."/>
            <person name="Chenthamara K."/>
            <person name="Zhang J."/>
            <person name="Grujic M."/>
            <person name="Henrissat B."/>
            <person name="Kuo A."/>
            <person name="Salamov A."/>
            <person name="Lipzen A."/>
            <person name="Labutti K."/>
            <person name="Barry K."/>
            <person name="Miao Y."/>
            <person name="Rahimi M.J."/>
            <person name="Shen Q."/>
            <person name="Grigoriev I.V."/>
            <person name="Kubicek C.P."/>
            <person name="Druzhinina I.S."/>
        </authorList>
    </citation>
    <scope>NUCLEOTIDE SEQUENCE [LARGE SCALE GENOMIC DNA]</scope>
    <source>
        <strain evidence="1 2">CBS 433.97</strain>
    </source>
</reference>
<organism evidence="1 2">
    <name type="scientific">Trichoderma asperellum (strain ATCC 204424 / CBS 433.97 / NBRC 101777)</name>
    <dbReference type="NCBI Taxonomy" id="1042311"/>
    <lineage>
        <taxon>Eukaryota</taxon>
        <taxon>Fungi</taxon>
        <taxon>Dikarya</taxon>
        <taxon>Ascomycota</taxon>
        <taxon>Pezizomycotina</taxon>
        <taxon>Sordariomycetes</taxon>
        <taxon>Hypocreomycetidae</taxon>
        <taxon>Hypocreales</taxon>
        <taxon>Hypocreaceae</taxon>
        <taxon>Trichoderma</taxon>
    </lineage>
</organism>
<dbReference type="AlphaFoldDB" id="A0A2T3Z216"/>
<sequence length="159" mass="17160">MSNVANATRPATSPKTVPMEAAELVATVARKATFPRIVTSPGTWTLLSAATARKLDTTVKSAPSLETGPKSNVPTVRSMDIPKSAASSHPKIRKLLQARTSVLQVNSRHRLIATLTIATPTMRVATEAMEALGNSFPKCSIPETLDLKDLAFYSNYRWP</sequence>
<proteinExistence type="predicted"/>
<gene>
    <name evidence="1" type="ORF">M441DRAFT_240196</name>
</gene>
<evidence type="ECO:0000313" key="2">
    <source>
        <dbReference type="Proteomes" id="UP000240493"/>
    </source>
</evidence>
<keyword evidence="2" id="KW-1185">Reference proteome</keyword>
<dbReference type="EMBL" id="KZ679265">
    <property type="protein sequence ID" value="PTB38858.1"/>
    <property type="molecule type" value="Genomic_DNA"/>
</dbReference>
<dbReference type="Proteomes" id="UP000240493">
    <property type="component" value="Unassembled WGS sequence"/>
</dbReference>
<name>A0A2T3Z216_TRIA4</name>
<evidence type="ECO:0000313" key="1">
    <source>
        <dbReference type="EMBL" id="PTB38858.1"/>
    </source>
</evidence>
<accession>A0A2T3Z216</accession>
<dbReference type="OrthoDB" id="10516366at2759"/>
<protein>
    <submittedName>
        <fullName evidence="1">Uncharacterized protein</fullName>
    </submittedName>
</protein>